<evidence type="ECO:0000256" key="1">
    <source>
        <dbReference type="ARBA" id="ARBA00022679"/>
    </source>
</evidence>
<dbReference type="Pfam" id="PF00069">
    <property type="entry name" value="Pkinase"/>
    <property type="match status" value="1"/>
</dbReference>
<dbReference type="CDD" id="cd14014">
    <property type="entry name" value="STKc_PknB_like"/>
    <property type="match status" value="1"/>
</dbReference>
<evidence type="ECO:0000256" key="2">
    <source>
        <dbReference type="ARBA" id="ARBA00022741"/>
    </source>
</evidence>
<name>A0ABT5E0A2_9BACT</name>
<keyword evidence="4" id="KW-0067">ATP-binding</keyword>
<feature type="domain" description="Protein kinase" evidence="6">
    <location>
        <begin position="18"/>
        <end position="291"/>
    </location>
</feature>
<evidence type="ECO:0000259" key="6">
    <source>
        <dbReference type="PROSITE" id="PS50011"/>
    </source>
</evidence>
<reference evidence="7 8" key="1">
    <citation type="submission" date="2022-11" db="EMBL/GenBank/DDBJ databases">
        <title>Minimal conservation of predation-associated metabolite biosynthetic gene clusters underscores biosynthetic potential of Myxococcota including descriptions for ten novel species: Archangium lansinium sp. nov., Myxococcus landrumus sp. nov., Nannocystis bai.</title>
        <authorList>
            <person name="Ahearne A."/>
            <person name="Stevens C."/>
            <person name="Dowd S."/>
        </authorList>
    </citation>
    <scope>NUCLEOTIDE SEQUENCE [LARGE SCALE GENOMIC DNA]</scope>
    <source>
        <strain evidence="7 8">BB15-2</strain>
    </source>
</reference>
<dbReference type="Proteomes" id="UP001221686">
    <property type="component" value="Unassembled WGS sequence"/>
</dbReference>
<proteinExistence type="predicted"/>
<evidence type="ECO:0000256" key="3">
    <source>
        <dbReference type="ARBA" id="ARBA00022777"/>
    </source>
</evidence>
<evidence type="ECO:0000313" key="7">
    <source>
        <dbReference type="EMBL" id="MDC0718850.1"/>
    </source>
</evidence>
<dbReference type="PROSITE" id="PS50011">
    <property type="entry name" value="PROTEIN_KINASE_DOM"/>
    <property type="match status" value="1"/>
</dbReference>
<dbReference type="InterPro" id="IPR000719">
    <property type="entry name" value="Prot_kinase_dom"/>
</dbReference>
<dbReference type="GO" id="GO:0016301">
    <property type="term" value="F:kinase activity"/>
    <property type="evidence" value="ECO:0007669"/>
    <property type="project" value="UniProtKB-KW"/>
</dbReference>
<keyword evidence="2" id="KW-0547">Nucleotide-binding</keyword>
<dbReference type="PANTHER" id="PTHR43289">
    <property type="entry name" value="MITOGEN-ACTIVATED PROTEIN KINASE KINASE KINASE 20-RELATED"/>
    <property type="match status" value="1"/>
</dbReference>
<keyword evidence="8" id="KW-1185">Reference proteome</keyword>
<sequence>MTDDGADDVLGSLLEGRYRVLRRLGGAGVGSVFVGEDEVLRRRCALKLLHPALAADAERAARFLREAQTIAALDHPNIVDIHSYGQDPRGTVYFVMELLAGEDLDARLRDRAARPVTVRDACRWGLQIAAAMAVVHEAGFVHRDLEASNVFLARRRDGKQVCKLLDFGIARAVERSELTRAGVRLGTPGSMSPEQIRGEQLDGRSDVYAFGVLLFKLLTGRLPFAGDALAVAHQHCEAPAPAPSSLAPTANISPRLDALVLKAMAKRPADRFATMSAVAAALCVVLDAPALESTVRGVVPDVMAEMTLRAGVPEPAAPREIRGRTAATASMRVPTPRGVQGLGLAFTALLAATSLAVLRASGGAGVGGAALGPAPAEAVPLDLSHGTTAAWGDAVPGDRSRGAARGDAVPGDRSREAGTGASPVPGHRSTKVAAAPVPADMPEPEVELPPLEDEFAGARARQRADRILRRLEAEARRCRQVHGAVDGPEIEVDYTVGPNGAVTAATAATRDALGACLAAAVRRTRFAPRAAPGRKIWL</sequence>
<evidence type="ECO:0000256" key="4">
    <source>
        <dbReference type="ARBA" id="ARBA00022840"/>
    </source>
</evidence>
<dbReference type="InterPro" id="IPR011009">
    <property type="entry name" value="Kinase-like_dom_sf"/>
</dbReference>
<dbReference type="RefSeq" id="WP_272087359.1">
    <property type="nucleotide sequence ID" value="NZ_JAQNDL010000002.1"/>
</dbReference>
<dbReference type="SUPFAM" id="SSF56112">
    <property type="entry name" value="Protein kinase-like (PK-like)"/>
    <property type="match status" value="1"/>
</dbReference>
<gene>
    <name evidence="7" type="ORF">POL25_18245</name>
</gene>
<evidence type="ECO:0000256" key="5">
    <source>
        <dbReference type="SAM" id="MobiDB-lite"/>
    </source>
</evidence>
<evidence type="ECO:0000313" key="8">
    <source>
        <dbReference type="Proteomes" id="UP001221686"/>
    </source>
</evidence>
<dbReference type="Gene3D" id="3.30.200.20">
    <property type="entry name" value="Phosphorylase Kinase, domain 1"/>
    <property type="match status" value="1"/>
</dbReference>
<protein>
    <submittedName>
        <fullName evidence="7">Protein kinase</fullName>
    </submittedName>
</protein>
<dbReference type="EMBL" id="JAQNDL010000002">
    <property type="protein sequence ID" value="MDC0718850.1"/>
    <property type="molecule type" value="Genomic_DNA"/>
</dbReference>
<dbReference type="PANTHER" id="PTHR43289:SF6">
    <property type="entry name" value="SERINE_THREONINE-PROTEIN KINASE NEKL-3"/>
    <property type="match status" value="1"/>
</dbReference>
<keyword evidence="3 7" id="KW-0418">Kinase</keyword>
<comment type="caution">
    <text evidence="7">The sequence shown here is derived from an EMBL/GenBank/DDBJ whole genome shotgun (WGS) entry which is preliminary data.</text>
</comment>
<organism evidence="7 8">
    <name type="scientific">Nannocystis bainbridge</name>
    <dbReference type="NCBI Taxonomy" id="2995303"/>
    <lineage>
        <taxon>Bacteria</taxon>
        <taxon>Pseudomonadati</taxon>
        <taxon>Myxococcota</taxon>
        <taxon>Polyangia</taxon>
        <taxon>Nannocystales</taxon>
        <taxon>Nannocystaceae</taxon>
        <taxon>Nannocystis</taxon>
    </lineage>
</organism>
<keyword evidence="1" id="KW-0808">Transferase</keyword>
<dbReference type="Gene3D" id="1.10.510.10">
    <property type="entry name" value="Transferase(Phosphotransferase) domain 1"/>
    <property type="match status" value="1"/>
</dbReference>
<accession>A0ABT5E0A2</accession>
<feature type="region of interest" description="Disordered" evidence="5">
    <location>
        <begin position="390"/>
        <end position="447"/>
    </location>
</feature>